<dbReference type="Proteomes" id="UP000198902">
    <property type="component" value="Unassembled WGS sequence"/>
</dbReference>
<protein>
    <recommendedName>
        <fullName evidence="5">Peptidase family M23</fullName>
    </recommendedName>
</protein>
<name>A0A0D6JM85_9EURY</name>
<feature type="domain" description="DUF8155" evidence="2">
    <location>
        <begin position="164"/>
        <end position="294"/>
    </location>
</feature>
<evidence type="ECO:0008006" key="5">
    <source>
        <dbReference type="Google" id="ProtNLM"/>
    </source>
</evidence>
<dbReference type="InterPro" id="IPR058817">
    <property type="entry name" value="DUF8155_C"/>
</dbReference>
<evidence type="ECO:0000313" key="4">
    <source>
        <dbReference type="Proteomes" id="UP000198902"/>
    </source>
</evidence>
<reference evidence="4" key="1">
    <citation type="submission" date="2015-03" db="EMBL/GenBank/DDBJ databases">
        <authorList>
            <person name="Urmite Genomes"/>
        </authorList>
    </citation>
    <scope>NUCLEOTIDE SEQUENCE [LARGE SCALE GENOMIC DNA]</scope>
    <source>
        <strain evidence="4">Arc-Hr</strain>
    </source>
</reference>
<dbReference type="Gene3D" id="2.70.70.10">
    <property type="entry name" value="Glucose Permease (Domain IIA)"/>
    <property type="match status" value="1"/>
</dbReference>
<evidence type="ECO:0000313" key="3">
    <source>
        <dbReference type="EMBL" id="CQR49001.1"/>
    </source>
</evidence>
<dbReference type="InterPro" id="IPR058468">
    <property type="entry name" value="DUF8155_N"/>
</dbReference>
<dbReference type="EMBL" id="CSTE01000001">
    <property type="protein sequence ID" value="CQR49001.1"/>
    <property type="molecule type" value="Genomic_DNA"/>
</dbReference>
<gene>
    <name evidence="3" type="ORF">BN996_00454</name>
</gene>
<dbReference type="InterPro" id="IPR011055">
    <property type="entry name" value="Dup_hybrid_motif"/>
</dbReference>
<dbReference type="Pfam" id="PF26482">
    <property type="entry name" value="DUF8155"/>
    <property type="match status" value="1"/>
</dbReference>
<organism evidence="3 4">
    <name type="scientific">Haloferax massiliensis</name>
    <dbReference type="NCBI Taxonomy" id="1476858"/>
    <lineage>
        <taxon>Archaea</taxon>
        <taxon>Methanobacteriati</taxon>
        <taxon>Methanobacteriota</taxon>
        <taxon>Stenosarchaea group</taxon>
        <taxon>Halobacteria</taxon>
        <taxon>Halobacteriales</taxon>
        <taxon>Haloferacaceae</taxon>
        <taxon>Haloferax</taxon>
    </lineage>
</organism>
<dbReference type="OrthoDB" id="36515at2157"/>
<dbReference type="Pfam" id="PF26483">
    <property type="entry name" value="DUF8155_C"/>
    <property type="match status" value="1"/>
</dbReference>
<proteinExistence type="predicted"/>
<feature type="domain" description="DUF8155" evidence="1">
    <location>
        <begin position="4"/>
        <end position="157"/>
    </location>
</feature>
<dbReference type="RefSeq" id="WP_089776972.1">
    <property type="nucleotide sequence ID" value="NZ_CABLRR010000001.1"/>
</dbReference>
<evidence type="ECO:0000259" key="2">
    <source>
        <dbReference type="Pfam" id="PF26483"/>
    </source>
</evidence>
<dbReference type="AlphaFoldDB" id="A0A0D6JM85"/>
<keyword evidence="4" id="KW-1185">Reference proteome</keyword>
<sequence>MLRLPRSTLSRFERFSLYNSPYPAHDGGCAIDLYVADDDPVARSPVGGVVRETRTVRAPDKPYAHDDEYLVLVDVDAEASGLDWLGDPDDDPRDGLVARILHVDPGVDAGDEVAVGDSLGRLVRSGFFAPWVSNHVHLGFRAADANHHRARGSLPVSPDVTVSPLDWDGTGTVVETAETFVVLDAPARADAGVGPDEFVGLASDEGVVLDGGLAHYGFGGTLSPVESGQSLSLLGELVGRTAGRDVPWTDFDVLVDGVRVTGLSLFASRVGFGTKVVCPGHEFAVGDEVSVAIRPSADPIRLD</sequence>
<accession>A0A0D6JM85</accession>
<evidence type="ECO:0000259" key="1">
    <source>
        <dbReference type="Pfam" id="PF26482"/>
    </source>
</evidence>